<dbReference type="InterPro" id="IPR013783">
    <property type="entry name" value="Ig-like_fold"/>
</dbReference>
<evidence type="ECO:0000256" key="2">
    <source>
        <dbReference type="ARBA" id="ARBA00023326"/>
    </source>
</evidence>
<dbReference type="PROSITE" id="PS50853">
    <property type="entry name" value="FN3"/>
    <property type="match status" value="3"/>
</dbReference>
<feature type="compositionally biased region" description="Polar residues" evidence="3">
    <location>
        <begin position="442"/>
        <end position="452"/>
    </location>
</feature>
<protein>
    <submittedName>
        <fullName evidence="5">Fibronectin type III domain protein</fullName>
    </submittedName>
</protein>
<feature type="region of interest" description="Disordered" evidence="3">
    <location>
        <begin position="432"/>
        <end position="452"/>
    </location>
</feature>
<dbReference type="SUPFAM" id="SSF49265">
    <property type="entry name" value="Fibronectin type III"/>
    <property type="match status" value="2"/>
</dbReference>
<keyword evidence="1" id="KW-0378">Hydrolase</keyword>
<comment type="caution">
    <text evidence="5">The sequence shown here is derived from an EMBL/GenBank/DDBJ whole genome shotgun (WGS) entry which is preliminary data.</text>
</comment>
<feature type="domain" description="Fibronectin type-III" evidence="4">
    <location>
        <begin position="533"/>
        <end position="618"/>
    </location>
</feature>
<gene>
    <name evidence="5" type="ORF">DFJ69_3274</name>
</gene>
<evidence type="ECO:0000313" key="5">
    <source>
        <dbReference type="EMBL" id="REE97799.1"/>
    </source>
</evidence>
<dbReference type="PANTHER" id="PTHR46957">
    <property type="entry name" value="CYTOKINE RECEPTOR"/>
    <property type="match status" value="1"/>
</dbReference>
<dbReference type="GO" id="GO:0000272">
    <property type="term" value="P:polysaccharide catabolic process"/>
    <property type="evidence" value="ECO:0007669"/>
    <property type="project" value="UniProtKB-KW"/>
</dbReference>
<keyword evidence="2" id="KW-0119">Carbohydrate metabolism</keyword>
<dbReference type="InterPro" id="IPR036116">
    <property type="entry name" value="FN3_sf"/>
</dbReference>
<keyword evidence="1" id="KW-0326">Glycosidase</keyword>
<dbReference type="Gene3D" id="2.60.40.10">
    <property type="entry name" value="Immunoglobulins"/>
    <property type="match status" value="3"/>
</dbReference>
<reference evidence="5 6" key="1">
    <citation type="submission" date="2018-08" db="EMBL/GenBank/DDBJ databases">
        <title>Sequencing the genomes of 1000 actinobacteria strains.</title>
        <authorList>
            <person name="Klenk H.-P."/>
        </authorList>
    </citation>
    <scope>NUCLEOTIDE SEQUENCE [LARGE SCALE GENOMIC DNA]</scope>
    <source>
        <strain evidence="5 6">DSM 43927</strain>
    </source>
</reference>
<sequence>MRYEKSSRNFRTAAVLSAAVTAATGLIGVAGTGTAAADDPISSITLNYRCNFPLIGAKDISAKISMKVPREIPINTAFIPEMTAETFIGGDVTEGLYVMNAASMRGDGDPTQPSDAARAYVYIKTPTVSNPILGVGGVRLRATKVPESGPFMMDAYGKGPQIKSTAEGWGWIQIAQRLQVQVTPLDNSGKPTALGTLAAECWQKPGQRNVLTTFWFKGDNPRPAEEPHVPDLVLSPGEEPPTKAYPAHHHSVTLNFQCKFPLLGEKPIQVRARLEYPDAVPIGYMTPRLAISSINLTDAETTKGMVMANAATIEGEATAWSTIDAPEIKAKSETPLKVRVKLPIPKTRVPADEPYRPTEISAKGSAPALVFDKTKPGEAVINVKTIDMTITPRTASGALTDLGVVKDTCDQLPGQNDRLADIDLLAEPDTAAPTVPGGLTETGKSANSVSLKWNPSEDNVRVSGYDVSYPQNGTTKVITTYGTGTTVTVPNLDPNTEYPFTVQARDGSGNKSQPSPPLKVRTANGPDTRAPSAPPAPTLAGRTLTSMSVAWRPATDNIGVTGYDVYRDGALATRVTGAKAVLGGLIPGRSYKITVRARDLAGNLSPWSRALIAATAPDKAAPTKPGKPRMTARTPRTVSLAWSPSRDNIGVVGYLVFKNGKPARRVAGRTAVMTDLRPNTLYKFRIRALDRAGNGSALSDTLTVRTRVPAVGRSTQAVGDDPFQLFLDMLDDGQENAGLTLVPVW</sequence>
<accession>A0A3D9SPD6</accession>
<evidence type="ECO:0000256" key="1">
    <source>
        <dbReference type="ARBA" id="ARBA00023295"/>
    </source>
</evidence>
<dbReference type="OrthoDB" id="9775889at2"/>
<keyword evidence="2" id="KW-0624">Polysaccharide degradation</keyword>
<dbReference type="InterPro" id="IPR046542">
    <property type="entry name" value="DUF6801"/>
</dbReference>
<dbReference type="Pfam" id="PF20611">
    <property type="entry name" value="DUF6801"/>
    <property type="match status" value="2"/>
</dbReference>
<evidence type="ECO:0000259" key="4">
    <source>
        <dbReference type="PROSITE" id="PS50853"/>
    </source>
</evidence>
<dbReference type="InterPro" id="IPR003961">
    <property type="entry name" value="FN3_dom"/>
</dbReference>
<dbReference type="PANTHER" id="PTHR46957:SF3">
    <property type="entry name" value="CYTOKINE RECEPTOR"/>
    <property type="match status" value="1"/>
</dbReference>
<feature type="region of interest" description="Disordered" evidence="3">
    <location>
        <begin position="501"/>
        <end position="540"/>
    </location>
</feature>
<organism evidence="5 6">
    <name type="scientific">Thermomonospora umbrina</name>
    <dbReference type="NCBI Taxonomy" id="111806"/>
    <lineage>
        <taxon>Bacteria</taxon>
        <taxon>Bacillati</taxon>
        <taxon>Actinomycetota</taxon>
        <taxon>Actinomycetes</taxon>
        <taxon>Streptosporangiales</taxon>
        <taxon>Thermomonosporaceae</taxon>
        <taxon>Thermomonospora</taxon>
    </lineage>
</organism>
<dbReference type="Pfam" id="PF00041">
    <property type="entry name" value="fn3"/>
    <property type="match status" value="3"/>
</dbReference>
<dbReference type="RefSeq" id="WP_116023266.1">
    <property type="nucleotide sequence ID" value="NZ_QTTT01000001.1"/>
</dbReference>
<keyword evidence="6" id="KW-1185">Reference proteome</keyword>
<feature type="domain" description="Fibronectin type-III" evidence="4">
    <location>
        <begin position="435"/>
        <end position="525"/>
    </location>
</feature>
<name>A0A3D9SPD6_9ACTN</name>
<dbReference type="InterPro" id="IPR050713">
    <property type="entry name" value="RTP_Phos/Ushers"/>
</dbReference>
<dbReference type="Proteomes" id="UP000256661">
    <property type="component" value="Unassembled WGS sequence"/>
</dbReference>
<dbReference type="AlphaFoldDB" id="A0A3D9SPD6"/>
<evidence type="ECO:0000313" key="6">
    <source>
        <dbReference type="Proteomes" id="UP000256661"/>
    </source>
</evidence>
<evidence type="ECO:0000256" key="3">
    <source>
        <dbReference type="SAM" id="MobiDB-lite"/>
    </source>
</evidence>
<dbReference type="PRINTS" id="PR00014">
    <property type="entry name" value="FNTYPEIII"/>
</dbReference>
<dbReference type="SMART" id="SM00060">
    <property type="entry name" value="FN3"/>
    <property type="match status" value="3"/>
</dbReference>
<dbReference type="GO" id="GO:0016798">
    <property type="term" value="F:hydrolase activity, acting on glycosyl bonds"/>
    <property type="evidence" value="ECO:0007669"/>
    <property type="project" value="UniProtKB-KW"/>
</dbReference>
<dbReference type="GO" id="GO:0016020">
    <property type="term" value="C:membrane"/>
    <property type="evidence" value="ECO:0007669"/>
    <property type="project" value="UniProtKB-SubCell"/>
</dbReference>
<feature type="domain" description="Fibronectin type-III" evidence="4">
    <location>
        <begin position="624"/>
        <end position="709"/>
    </location>
</feature>
<proteinExistence type="predicted"/>
<dbReference type="EMBL" id="QTTT01000001">
    <property type="protein sequence ID" value="REE97799.1"/>
    <property type="molecule type" value="Genomic_DNA"/>
</dbReference>
<dbReference type="CDD" id="cd00063">
    <property type="entry name" value="FN3"/>
    <property type="match status" value="3"/>
</dbReference>